<feature type="domain" description="Protein kinase" evidence="6">
    <location>
        <begin position="18"/>
        <end position="273"/>
    </location>
</feature>
<dbReference type="GO" id="GO:0005776">
    <property type="term" value="C:autophagosome"/>
    <property type="evidence" value="ECO:0007669"/>
    <property type="project" value="TreeGrafter"/>
</dbReference>
<dbReference type="GO" id="GO:0000407">
    <property type="term" value="C:phagophore assembly site"/>
    <property type="evidence" value="ECO:0007669"/>
    <property type="project" value="TreeGrafter"/>
</dbReference>
<dbReference type="InterPro" id="IPR011009">
    <property type="entry name" value="Kinase-like_dom_sf"/>
</dbReference>
<dbReference type="PANTHER" id="PTHR24348:SF22">
    <property type="entry name" value="NON-SPECIFIC SERINE_THREONINE PROTEIN KINASE"/>
    <property type="match status" value="1"/>
</dbReference>
<dbReference type="InterPro" id="IPR017441">
    <property type="entry name" value="Protein_kinase_ATP_BS"/>
</dbReference>
<dbReference type="Pfam" id="PF00069">
    <property type="entry name" value="Pkinase"/>
    <property type="match status" value="1"/>
</dbReference>
<dbReference type="CDD" id="cd14014">
    <property type="entry name" value="STKc_PknB_like"/>
    <property type="match status" value="1"/>
</dbReference>
<dbReference type="GO" id="GO:0004674">
    <property type="term" value="F:protein serine/threonine kinase activity"/>
    <property type="evidence" value="ECO:0007669"/>
    <property type="project" value="InterPro"/>
</dbReference>
<feature type="binding site" evidence="5">
    <location>
        <position position="47"/>
    </location>
    <ligand>
        <name>ATP</name>
        <dbReference type="ChEBI" id="CHEBI:30616"/>
    </ligand>
</feature>
<evidence type="ECO:0000256" key="4">
    <source>
        <dbReference type="ARBA" id="ARBA00022840"/>
    </source>
</evidence>
<dbReference type="GO" id="GO:0016020">
    <property type="term" value="C:membrane"/>
    <property type="evidence" value="ECO:0007669"/>
    <property type="project" value="TreeGrafter"/>
</dbReference>
<dbReference type="SMART" id="SM00220">
    <property type="entry name" value="S_TKc"/>
    <property type="match status" value="1"/>
</dbReference>
<evidence type="ECO:0000256" key="2">
    <source>
        <dbReference type="ARBA" id="ARBA00022741"/>
    </source>
</evidence>
<dbReference type="InterPro" id="IPR000719">
    <property type="entry name" value="Prot_kinase_dom"/>
</dbReference>
<dbReference type="SUPFAM" id="SSF50969">
    <property type="entry name" value="YVTN repeat-like/Quinoprotein amine dehydrogenase"/>
    <property type="match status" value="1"/>
</dbReference>
<proteinExistence type="predicted"/>
<accession>A0A8J7Z4J9</accession>
<keyword evidence="2 5" id="KW-0547">Nucleotide-binding</keyword>
<keyword evidence="3 7" id="KW-0418">Kinase</keyword>
<dbReference type="PROSITE" id="PS50011">
    <property type="entry name" value="PROTEIN_KINASE_DOM"/>
    <property type="match status" value="1"/>
</dbReference>
<dbReference type="InterPro" id="IPR045269">
    <property type="entry name" value="Atg1-like"/>
</dbReference>
<dbReference type="PROSITE" id="PS00107">
    <property type="entry name" value="PROTEIN_KINASE_ATP"/>
    <property type="match status" value="1"/>
</dbReference>
<evidence type="ECO:0000313" key="8">
    <source>
        <dbReference type="Proteomes" id="UP000646053"/>
    </source>
</evidence>
<organism evidence="7 8">
    <name type="scientific">Myxacorys almedinensis A</name>
    <dbReference type="NCBI Taxonomy" id="2690445"/>
    <lineage>
        <taxon>Bacteria</taxon>
        <taxon>Bacillati</taxon>
        <taxon>Cyanobacteriota</taxon>
        <taxon>Cyanophyceae</taxon>
        <taxon>Leptolyngbyales</taxon>
        <taxon>Leptolyngbyaceae</taxon>
        <taxon>Myxacorys</taxon>
        <taxon>Myxacorys almedinensis</taxon>
    </lineage>
</organism>
<dbReference type="Proteomes" id="UP000646053">
    <property type="component" value="Unassembled WGS sequence"/>
</dbReference>
<comment type="caution">
    <text evidence="7">The sequence shown here is derived from an EMBL/GenBank/DDBJ whole genome shotgun (WGS) entry which is preliminary data.</text>
</comment>
<dbReference type="EMBL" id="WVIE01000043">
    <property type="protein sequence ID" value="NDJ19867.1"/>
    <property type="molecule type" value="Genomic_DNA"/>
</dbReference>
<name>A0A8J7Z4J9_9CYAN</name>
<evidence type="ECO:0000256" key="5">
    <source>
        <dbReference type="PROSITE-ProRule" id="PRU10141"/>
    </source>
</evidence>
<dbReference type="SUPFAM" id="SSF56112">
    <property type="entry name" value="Protein kinase-like (PK-like)"/>
    <property type="match status" value="1"/>
</dbReference>
<dbReference type="GO" id="GO:0005829">
    <property type="term" value="C:cytosol"/>
    <property type="evidence" value="ECO:0007669"/>
    <property type="project" value="TreeGrafter"/>
</dbReference>
<gene>
    <name evidence="7" type="ORF">GS601_21695</name>
</gene>
<keyword evidence="8" id="KW-1185">Reference proteome</keyword>
<dbReference type="InterPro" id="IPR008271">
    <property type="entry name" value="Ser/Thr_kinase_AS"/>
</dbReference>
<dbReference type="PANTHER" id="PTHR24348">
    <property type="entry name" value="SERINE/THREONINE-PROTEIN KINASE UNC-51-RELATED"/>
    <property type="match status" value="1"/>
</dbReference>
<keyword evidence="4 5" id="KW-0067">ATP-binding</keyword>
<evidence type="ECO:0000256" key="1">
    <source>
        <dbReference type="ARBA" id="ARBA00022679"/>
    </source>
</evidence>
<dbReference type="Gene3D" id="1.10.510.10">
    <property type="entry name" value="Transferase(Phosphotransferase) domain 1"/>
    <property type="match status" value="1"/>
</dbReference>
<reference evidence="7" key="1">
    <citation type="submission" date="2019-12" db="EMBL/GenBank/DDBJ databases">
        <title>High-Quality draft genome sequences of three cyanobacteria isolated from the limestone walls of the Old Cathedral of Coimbra.</title>
        <authorList>
            <person name="Tiago I."/>
            <person name="Soares F."/>
            <person name="Portugal A."/>
        </authorList>
    </citation>
    <scope>NUCLEOTIDE SEQUENCE</scope>
    <source>
        <strain evidence="7">A</strain>
    </source>
</reference>
<dbReference type="GO" id="GO:0005524">
    <property type="term" value="F:ATP binding"/>
    <property type="evidence" value="ECO:0007669"/>
    <property type="project" value="UniProtKB-UniRule"/>
</dbReference>
<evidence type="ECO:0000256" key="3">
    <source>
        <dbReference type="ARBA" id="ARBA00022777"/>
    </source>
</evidence>
<keyword evidence="1" id="KW-0808">Transferase</keyword>
<dbReference type="InterPro" id="IPR011044">
    <property type="entry name" value="Quino_amine_DH_bsu"/>
</dbReference>
<protein>
    <submittedName>
        <fullName evidence="7">Protein kinase</fullName>
    </submittedName>
</protein>
<sequence>MSNHGLQRCSASLTQSKYRLLGLIGQGQFGRVYCAIHRTTGKLVALKRLDRDRFPTHQFLRELRFLLTLQHPNIVACEALEHIGEKRYLVMEYCEGGTLRNLMETHAKLHPVLSAKLIADVLLGVEHAHSHGIVHCDIKPENILLSLDPTGWTARISDFGIARFSQDLASEQASITGSPAYMAPERFYGQYSNSTDLYAIGVLLFEMLVGDRPFSGSPTELRSAHLNQPVQIPQAISEPFRLVILTALQKLKARRFHSAAQMLVMVKQAASSLGLEQTAGMWATPAEISSQNLTQAPGLATAKLRSALVVRTERLRHKIQRIAVMDHAPLPDSSGDRQPTPSSLTRVSMLLLSEPAASQTQDGRQSGQLYWRSQGMDLRASGQRSGEDLQIAAISEPILDLVMRPQGCFAVTARSLYFVGKTLHLLQQFDQPHGMALDPQGGWVATISQAVESSTFGVWRLPRSIPVAPLECVARTRSPSEGVVKLVALDSRHIAALSRSHYSLETKVDLFSRRGQCFGSLTLPLACQSEDALQFPFGIVALTSAYRFAAIEAQHPYSVLFIRARPLKLTRIGINLMPRFLAAIPNGVVAVSALGQIAVLDHDGDVLGQGEIDGAPSAIVAVGKTGLQIATWDQGQGKLYTLDLTCFGA</sequence>
<evidence type="ECO:0000259" key="6">
    <source>
        <dbReference type="PROSITE" id="PS50011"/>
    </source>
</evidence>
<dbReference type="PROSITE" id="PS00108">
    <property type="entry name" value="PROTEIN_KINASE_ST"/>
    <property type="match status" value="1"/>
</dbReference>
<evidence type="ECO:0000313" key="7">
    <source>
        <dbReference type="EMBL" id="NDJ19867.1"/>
    </source>
</evidence>
<dbReference type="AlphaFoldDB" id="A0A8J7Z4J9"/>